<feature type="transmembrane region" description="Helical" evidence="8">
    <location>
        <begin position="87"/>
        <end position="113"/>
    </location>
</feature>
<evidence type="ECO:0000313" key="9">
    <source>
        <dbReference type="EMBL" id="MBM7570671.1"/>
    </source>
</evidence>
<name>A0ABS2MXQ6_9BACI</name>
<dbReference type="EMBL" id="JAFBDR010000004">
    <property type="protein sequence ID" value="MBM7570671.1"/>
    <property type="molecule type" value="Genomic_DNA"/>
</dbReference>
<accession>A0ABS2MXQ6</accession>
<protein>
    <submittedName>
        <fullName evidence="9">BCCT family betaine/carnitine transporter</fullName>
    </submittedName>
</protein>
<dbReference type="NCBIfam" id="TIGR00842">
    <property type="entry name" value="bcct"/>
    <property type="match status" value="1"/>
</dbReference>
<comment type="similarity">
    <text evidence="2">Belongs to the BCCT transporter (TC 2.A.15) family.</text>
</comment>
<keyword evidence="6 8" id="KW-1133">Transmembrane helix</keyword>
<sequence>MNKKQLDWSSFILSISFILAMCLIIFLYPKQTDIWLQNVHDHLMNQVGILYLWAGFSSLLFLLWVAFSKYGKIKLGPKHAKPTFSTFSWIALVFCAGIGAGVIYWGTIEWAFYYMEPPFSLAQGSIEAIEWSAAYGMFHTGPTAWAIYCLPAIPIAYIYHVKGKPVLKISEACRPILKHHSDGVIGKIIDLAFIIGLLGSSGTTLGISIPMIAAGVHKLTGLEHTYTLDILILFVCTLLFSISVYSGLEKGIKKLSDINIYLAISLLLFVFLAGPTIFILEMSTNSIGLVSTNLLRLNTWIDPIGQSGFPEKWTLFFWAWWIVYAPFIGLFIAKISRGRTIKQVILGTIGFGTVGCWLFFTILGNFSLYKQLNGSLPVVELLAINGAPETIVTILSTLPLGELAVLLFTLLSIVFLSTTFDTSSYMLAAVTQKNVHGDPIRWNRLFWAFALALPPAALMFIGGLNALQTVTLIVALPSVFIIGLLVFSFLKLMESENPR</sequence>
<evidence type="ECO:0000313" key="10">
    <source>
        <dbReference type="Proteomes" id="UP001296943"/>
    </source>
</evidence>
<dbReference type="PANTHER" id="PTHR30047">
    <property type="entry name" value="HIGH-AFFINITY CHOLINE TRANSPORT PROTEIN-RELATED"/>
    <property type="match status" value="1"/>
</dbReference>
<comment type="subcellular location">
    <subcellularLocation>
        <location evidence="1">Cell membrane</location>
        <topology evidence="1">Multi-pass membrane protein</topology>
    </subcellularLocation>
</comment>
<feature type="transmembrane region" description="Helical" evidence="8">
    <location>
        <begin position="49"/>
        <end position="67"/>
    </location>
</feature>
<gene>
    <name evidence="9" type="ORF">JOC48_001149</name>
</gene>
<evidence type="ECO:0000256" key="5">
    <source>
        <dbReference type="ARBA" id="ARBA00022692"/>
    </source>
</evidence>
<feature type="transmembrane region" description="Helical" evidence="8">
    <location>
        <begin position="260"/>
        <end position="280"/>
    </location>
</feature>
<feature type="transmembrane region" description="Helical" evidence="8">
    <location>
        <begin position="226"/>
        <end position="248"/>
    </location>
</feature>
<feature type="transmembrane region" description="Helical" evidence="8">
    <location>
        <begin position="188"/>
        <end position="214"/>
    </location>
</feature>
<evidence type="ECO:0000256" key="3">
    <source>
        <dbReference type="ARBA" id="ARBA00022448"/>
    </source>
</evidence>
<feature type="transmembrane region" description="Helical" evidence="8">
    <location>
        <begin position="133"/>
        <end position="159"/>
    </location>
</feature>
<feature type="transmembrane region" description="Helical" evidence="8">
    <location>
        <begin position="315"/>
        <end position="333"/>
    </location>
</feature>
<dbReference type="PANTHER" id="PTHR30047:SF7">
    <property type="entry name" value="HIGH-AFFINITY CHOLINE TRANSPORT PROTEIN"/>
    <property type="match status" value="1"/>
</dbReference>
<keyword evidence="4" id="KW-1003">Cell membrane</keyword>
<dbReference type="RefSeq" id="WP_204498078.1">
    <property type="nucleotide sequence ID" value="NZ_JAFBDR010000004.1"/>
</dbReference>
<dbReference type="InterPro" id="IPR000060">
    <property type="entry name" value="BCCT_transptr"/>
</dbReference>
<feature type="transmembrane region" description="Helical" evidence="8">
    <location>
        <begin position="345"/>
        <end position="368"/>
    </location>
</feature>
<evidence type="ECO:0000256" key="6">
    <source>
        <dbReference type="ARBA" id="ARBA00022989"/>
    </source>
</evidence>
<evidence type="ECO:0000256" key="8">
    <source>
        <dbReference type="SAM" id="Phobius"/>
    </source>
</evidence>
<feature type="transmembrane region" description="Helical" evidence="8">
    <location>
        <begin position="12"/>
        <end position="29"/>
    </location>
</feature>
<keyword evidence="5 8" id="KW-0812">Transmembrane</keyword>
<organism evidence="9 10">
    <name type="scientific">Aquibacillus albus</name>
    <dbReference type="NCBI Taxonomy" id="1168171"/>
    <lineage>
        <taxon>Bacteria</taxon>
        <taxon>Bacillati</taxon>
        <taxon>Bacillota</taxon>
        <taxon>Bacilli</taxon>
        <taxon>Bacillales</taxon>
        <taxon>Bacillaceae</taxon>
        <taxon>Aquibacillus</taxon>
    </lineage>
</organism>
<dbReference type="Proteomes" id="UP001296943">
    <property type="component" value="Unassembled WGS sequence"/>
</dbReference>
<feature type="transmembrane region" description="Helical" evidence="8">
    <location>
        <begin position="445"/>
        <end position="464"/>
    </location>
</feature>
<feature type="transmembrane region" description="Helical" evidence="8">
    <location>
        <begin position="470"/>
        <end position="490"/>
    </location>
</feature>
<keyword evidence="10" id="KW-1185">Reference proteome</keyword>
<evidence type="ECO:0000256" key="7">
    <source>
        <dbReference type="ARBA" id="ARBA00023136"/>
    </source>
</evidence>
<evidence type="ECO:0000256" key="2">
    <source>
        <dbReference type="ARBA" id="ARBA00005658"/>
    </source>
</evidence>
<evidence type="ECO:0000256" key="4">
    <source>
        <dbReference type="ARBA" id="ARBA00022475"/>
    </source>
</evidence>
<proteinExistence type="inferred from homology"/>
<keyword evidence="7 8" id="KW-0472">Membrane</keyword>
<reference evidence="9 10" key="1">
    <citation type="submission" date="2021-01" db="EMBL/GenBank/DDBJ databases">
        <title>Genomic Encyclopedia of Type Strains, Phase IV (KMG-IV): sequencing the most valuable type-strain genomes for metagenomic binning, comparative biology and taxonomic classification.</title>
        <authorList>
            <person name="Goeker M."/>
        </authorList>
    </citation>
    <scope>NUCLEOTIDE SEQUENCE [LARGE SCALE GENOMIC DNA]</scope>
    <source>
        <strain evidence="9 10">DSM 23711</strain>
    </source>
</reference>
<dbReference type="Pfam" id="PF02028">
    <property type="entry name" value="BCCT"/>
    <property type="match status" value="1"/>
</dbReference>
<keyword evidence="3" id="KW-0813">Transport</keyword>
<feature type="transmembrane region" description="Helical" evidence="8">
    <location>
        <begin position="403"/>
        <end position="424"/>
    </location>
</feature>
<comment type="caution">
    <text evidence="9">The sequence shown here is derived from an EMBL/GenBank/DDBJ whole genome shotgun (WGS) entry which is preliminary data.</text>
</comment>
<evidence type="ECO:0000256" key="1">
    <source>
        <dbReference type="ARBA" id="ARBA00004651"/>
    </source>
</evidence>